<accession>A0A9P1GX43</accession>
<dbReference type="Gene3D" id="1.25.40.10">
    <property type="entry name" value="Tetratricopeptide repeat domain"/>
    <property type="match status" value="6"/>
</dbReference>
<dbReference type="Pfam" id="PF13424">
    <property type="entry name" value="TPR_12"/>
    <property type="match status" value="3"/>
</dbReference>
<evidence type="ECO:0000259" key="4">
    <source>
        <dbReference type="Pfam" id="PF22939"/>
    </source>
</evidence>
<keyword evidence="1" id="KW-0677">Repeat</keyword>
<dbReference type="Pfam" id="PF13374">
    <property type="entry name" value="TPR_10"/>
    <property type="match status" value="1"/>
</dbReference>
<dbReference type="InterPro" id="IPR053137">
    <property type="entry name" value="NLR-like"/>
</dbReference>
<feature type="compositionally biased region" description="Low complexity" evidence="3">
    <location>
        <begin position="16"/>
        <end position="68"/>
    </location>
</feature>
<dbReference type="InterPro" id="IPR019734">
    <property type="entry name" value="TPR_rpt"/>
</dbReference>
<dbReference type="Pfam" id="PF24883">
    <property type="entry name" value="NPHP3_N"/>
    <property type="match status" value="1"/>
</dbReference>
<keyword evidence="2" id="KW-0802">TPR repeat</keyword>
<organism evidence="6 7">
    <name type="scientific">Parascedosporium putredinis</name>
    <dbReference type="NCBI Taxonomy" id="1442378"/>
    <lineage>
        <taxon>Eukaryota</taxon>
        <taxon>Fungi</taxon>
        <taxon>Dikarya</taxon>
        <taxon>Ascomycota</taxon>
        <taxon>Pezizomycotina</taxon>
        <taxon>Sordariomycetes</taxon>
        <taxon>Hypocreomycetidae</taxon>
        <taxon>Microascales</taxon>
        <taxon>Microascaceae</taxon>
        <taxon>Parascedosporium</taxon>
    </lineage>
</organism>
<dbReference type="EMBL" id="CALLCH030000004">
    <property type="protein sequence ID" value="CAI4212349.1"/>
    <property type="molecule type" value="Genomic_DNA"/>
</dbReference>
<evidence type="ECO:0000256" key="3">
    <source>
        <dbReference type="SAM" id="MobiDB-lite"/>
    </source>
</evidence>
<keyword evidence="7" id="KW-1185">Reference proteome</keyword>
<dbReference type="SMART" id="SM00028">
    <property type="entry name" value="TPR"/>
    <property type="match status" value="9"/>
</dbReference>
<dbReference type="SUPFAM" id="SSF48452">
    <property type="entry name" value="TPR-like"/>
    <property type="match status" value="4"/>
</dbReference>
<evidence type="ECO:0000313" key="6">
    <source>
        <dbReference type="EMBL" id="CAI4212349.1"/>
    </source>
</evidence>
<evidence type="ECO:0000313" key="7">
    <source>
        <dbReference type="Proteomes" id="UP000838763"/>
    </source>
</evidence>
<name>A0A9P1GX43_9PEZI</name>
<dbReference type="PROSITE" id="PS50005">
    <property type="entry name" value="TPR"/>
    <property type="match status" value="1"/>
</dbReference>
<reference evidence="6" key="1">
    <citation type="submission" date="2022-11" db="EMBL/GenBank/DDBJ databases">
        <authorList>
            <person name="Scott C."/>
            <person name="Bruce N."/>
        </authorList>
    </citation>
    <scope>NUCLEOTIDE SEQUENCE</scope>
</reference>
<dbReference type="PANTHER" id="PTHR46082">
    <property type="entry name" value="ATP/GTP-BINDING PROTEIN-RELATED"/>
    <property type="match status" value="1"/>
</dbReference>
<dbReference type="InterPro" id="IPR011990">
    <property type="entry name" value="TPR-like_helical_dom_sf"/>
</dbReference>
<dbReference type="InterPro" id="IPR056884">
    <property type="entry name" value="NPHP3-like_N"/>
</dbReference>
<comment type="caution">
    <text evidence="6">The sequence shown here is derived from an EMBL/GenBank/DDBJ whole genome shotgun (WGS) entry which is preliminary data.</text>
</comment>
<proteinExistence type="predicted"/>
<dbReference type="InterPro" id="IPR054471">
    <property type="entry name" value="GPIID_WHD"/>
</dbReference>
<dbReference type="OrthoDB" id="5086500at2759"/>
<feature type="domain" description="GPI inositol-deacylase winged helix" evidence="4">
    <location>
        <begin position="285"/>
        <end position="356"/>
    </location>
</feature>
<evidence type="ECO:0000256" key="1">
    <source>
        <dbReference type="ARBA" id="ARBA00022737"/>
    </source>
</evidence>
<evidence type="ECO:0000256" key="2">
    <source>
        <dbReference type="PROSITE-ProRule" id="PRU00339"/>
    </source>
</evidence>
<feature type="repeat" description="TPR" evidence="2">
    <location>
        <begin position="1282"/>
        <end position="1315"/>
    </location>
</feature>
<evidence type="ECO:0000259" key="5">
    <source>
        <dbReference type="Pfam" id="PF24883"/>
    </source>
</evidence>
<protein>
    <recommendedName>
        <fullName evidence="8">TPR-like protein</fullName>
    </recommendedName>
</protein>
<feature type="region of interest" description="Disordered" evidence="3">
    <location>
        <begin position="1"/>
        <end position="81"/>
    </location>
</feature>
<dbReference type="Proteomes" id="UP000838763">
    <property type="component" value="Unassembled WGS sequence"/>
</dbReference>
<dbReference type="Pfam" id="PF22939">
    <property type="entry name" value="WHD_GPIID"/>
    <property type="match status" value="1"/>
</dbReference>
<dbReference type="PANTHER" id="PTHR46082:SF6">
    <property type="entry name" value="AAA+ ATPASE DOMAIN-CONTAINING PROTEIN-RELATED"/>
    <property type="match status" value="1"/>
</dbReference>
<sequence>MPYPDTTLPQRPRVAPSQQGQEQNQQQQQQQYMIQPPQQLRQLHQPQQPQQPGQLQQLQQLQQFQQAQAGIGPPTEKSSTLAASITTTMAKEAPRSPNLDQMDYDRCPNTGTWLLENQAFEDFVESSVSACFHLSGNPGSGCLIHLTAQLLEQISAIDPVFVRKSAEAFGIVRKKTNQIPEGQLFRVLHKCLQRMQECVIVVDAVDECDDWNNLMQIAMGIPYVISRLPVESKFRLDVTADQMESDISRYVESRTRTLDLRSLGSPEQAMDALIRGCDGLFLLSLAQLLFLWVVHAQRVLTVAELAEAYRAEILANDPTQTPTLSESEIEGLSGGLIEINDGRVRLAHTTVRHFVTVYDWGAQARANAADARAMNERLLLRCLGYIMTPALVSCILSSFELTAQTQCDWPLADYAQRTWFDHLQLCSGSNPDLVRLVGEFIQSDACLAWWMCYTTHLEMHNWWSIPEITADLAIWLRNNCKSYIPEEDAADVVSGLCQRHFEMMKAAKETPRVDLYVPTLLRLANQKFEYGFPEIAETCLQEAMEISRGHNIANATLIRIQVLQDRAELMRILARHDEALAISDELDAELARATESDLDRQVISVAMSRAITELESRNLEAAERIFRGLVDTARSTLDRNDPDTLSVIHWLAMTCFELGHYVEAGELWDIQLFRAVLGRTHPSTLSVMDCLSSLLSARGKCFEATALRREVDTLRRERLSNKTVAVFKGELGLAYGYHNEKNPDAALSIAKRLLDRARGSGPRITTWSWKLKRPCPNHSWTLQDKMRLALIQLGLSQYDKAADLLSDIVEIRRKDHASDHVSMHQVLDQLARAYRGVACQKGADEESVLVLNILAGICLTRESMGDRNEAERVQRELLESWKRIGGEENPSTLVTAANLSITLRNNGKAEEAAELGNWEAEAMEQTVYEKRAAKGAHREETYSAMTNLAVTKRHLKKWDEAERMEREVVEGRKKIHGTEDHPEVATALGNLALTLSELGRYEEAEVLEEKVIEIRMKSSPTDQDSDIAVGNIIITKQKLNKTEETETLQQQLVDIRKAMLASDDPKLTAAMASLATTKRKLRKFEEAEALELVVLEVRKRTLGPEDTTLLDAMGNLAVTQVQLGKYDEAAALEEFILETREKAEPDSNATLIARSNLAFTRVRLGRLEEALEMQEQVLAARQRQAREAGDEEFTTEVITAMGNLVSVKLDAAQYAEGIAMQEKVVALHEERKGRSDEATVSALAVLAMAYLWVDRNAEAEALCLEVLATRTEKLGPEHKDTVDAQVMLGDCYDMIGEADKSLEWFRKALDARERMYGRHHVYTLAALEAWRKDNLGERHPDTMRAYHKQAMILMTIGRFPEARELLAIALEYRIATFGLRNLDTLDSKEMLALGYCLDGQMGPGQELMTEVADGMAELLGPDHSRTKAALKAALL</sequence>
<evidence type="ECO:0008006" key="8">
    <source>
        <dbReference type="Google" id="ProtNLM"/>
    </source>
</evidence>
<gene>
    <name evidence="6" type="ORF">PPNO1_LOCUS2115</name>
</gene>
<feature type="domain" description="Nephrocystin 3-like N-terminal" evidence="5">
    <location>
        <begin position="141"/>
        <end position="217"/>
    </location>
</feature>